<dbReference type="AlphaFoldDB" id="A0A6H5J0K7"/>
<protein>
    <submittedName>
        <fullName evidence="2">Uncharacterized protein</fullName>
    </submittedName>
</protein>
<sequence>MGSKQHASVVLSFCRSVVTRQARERDSATSDTKDVNGEQQWRRRRRHASSGWVSEAYVSPVSREKKLQRGQKHSSASMARSVGMSDQVQQLHRYPAETSQAIELSVPLQTFHYRSGQLNLRCVVKIAGVYEQWSELQLGASPWEPVPERVLFPVSFWHLLCANVKSIDRARTSGEKIGKIFKRKKFNFFILEKYLNALTATTKYKTTQASLSVQNGDQVFTLTSAFEIKRLKGYTCVCRRTSTGITDQFTLGHSKRAGNIFGIDTVSYIDLESHWCRRLAQSVHINDDAQTVERSSAWRWWWRGHIAHCSPRTAAPCTVCSAWHMRAAAAPPERERERRVAPRNISTFVLCRFELVGWPQQYPVLCRISRRLRHGVDDPLRRAAYIQYNVTPAGNKYYRCVSVEASPRDVQCVAFSASLSIRSRPTGVRTFVWNYSMQ</sequence>
<feature type="region of interest" description="Disordered" evidence="1">
    <location>
        <begin position="21"/>
        <end position="47"/>
    </location>
</feature>
<evidence type="ECO:0000313" key="3">
    <source>
        <dbReference type="Proteomes" id="UP000479190"/>
    </source>
</evidence>
<reference evidence="2 3" key="1">
    <citation type="submission" date="2020-02" db="EMBL/GenBank/DDBJ databases">
        <authorList>
            <person name="Ferguson B K."/>
        </authorList>
    </citation>
    <scope>NUCLEOTIDE SEQUENCE [LARGE SCALE GENOMIC DNA]</scope>
</reference>
<dbReference type="Proteomes" id="UP000479190">
    <property type="component" value="Unassembled WGS sequence"/>
</dbReference>
<evidence type="ECO:0000313" key="2">
    <source>
        <dbReference type="EMBL" id="CAB0042836.1"/>
    </source>
</evidence>
<proteinExistence type="predicted"/>
<evidence type="ECO:0000256" key="1">
    <source>
        <dbReference type="SAM" id="MobiDB-lite"/>
    </source>
</evidence>
<name>A0A6H5J0K7_9HYME</name>
<feature type="compositionally biased region" description="Basic and acidic residues" evidence="1">
    <location>
        <begin position="21"/>
        <end position="36"/>
    </location>
</feature>
<organism evidence="2 3">
    <name type="scientific">Trichogramma brassicae</name>
    <dbReference type="NCBI Taxonomy" id="86971"/>
    <lineage>
        <taxon>Eukaryota</taxon>
        <taxon>Metazoa</taxon>
        <taxon>Ecdysozoa</taxon>
        <taxon>Arthropoda</taxon>
        <taxon>Hexapoda</taxon>
        <taxon>Insecta</taxon>
        <taxon>Pterygota</taxon>
        <taxon>Neoptera</taxon>
        <taxon>Endopterygota</taxon>
        <taxon>Hymenoptera</taxon>
        <taxon>Apocrita</taxon>
        <taxon>Proctotrupomorpha</taxon>
        <taxon>Chalcidoidea</taxon>
        <taxon>Trichogrammatidae</taxon>
        <taxon>Trichogramma</taxon>
    </lineage>
</organism>
<feature type="region of interest" description="Disordered" evidence="1">
    <location>
        <begin position="63"/>
        <end position="82"/>
    </location>
</feature>
<accession>A0A6H5J0K7</accession>
<keyword evidence="3" id="KW-1185">Reference proteome</keyword>
<dbReference type="OrthoDB" id="7615228at2759"/>
<gene>
    <name evidence="2" type="ORF">TBRA_LOCUS14430</name>
</gene>
<feature type="compositionally biased region" description="Polar residues" evidence="1">
    <location>
        <begin position="73"/>
        <end position="82"/>
    </location>
</feature>
<dbReference type="EMBL" id="CADCXV010001227">
    <property type="protein sequence ID" value="CAB0042836.1"/>
    <property type="molecule type" value="Genomic_DNA"/>
</dbReference>